<keyword evidence="1" id="KW-0479">Metal-binding</keyword>
<name>A0ABQ5BJC3_9ASTR</name>
<reference evidence="4" key="1">
    <citation type="journal article" date="2022" name="Int. J. Mol. Sci.">
        <title>Draft Genome of Tanacetum Coccineum: Genomic Comparison of Closely Related Tanacetum-Family Plants.</title>
        <authorList>
            <person name="Yamashiro T."/>
            <person name="Shiraishi A."/>
            <person name="Nakayama K."/>
            <person name="Satake H."/>
        </authorList>
    </citation>
    <scope>NUCLEOTIDE SEQUENCE</scope>
</reference>
<feature type="transmembrane region" description="Helical" evidence="2">
    <location>
        <begin position="47"/>
        <end position="66"/>
    </location>
</feature>
<evidence type="ECO:0000256" key="2">
    <source>
        <dbReference type="SAM" id="Phobius"/>
    </source>
</evidence>
<dbReference type="InterPro" id="IPR036875">
    <property type="entry name" value="Znf_CCHC_sf"/>
</dbReference>
<dbReference type="InterPro" id="IPR001878">
    <property type="entry name" value="Znf_CCHC"/>
</dbReference>
<keyword evidence="1" id="KW-0862">Zinc</keyword>
<evidence type="ECO:0000256" key="1">
    <source>
        <dbReference type="PROSITE-ProRule" id="PRU00047"/>
    </source>
</evidence>
<organism evidence="4 5">
    <name type="scientific">Tanacetum coccineum</name>
    <dbReference type="NCBI Taxonomy" id="301880"/>
    <lineage>
        <taxon>Eukaryota</taxon>
        <taxon>Viridiplantae</taxon>
        <taxon>Streptophyta</taxon>
        <taxon>Embryophyta</taxon>
        <taxon>Tracheophyta</taxon>
        <taxon>Spermatophyta</taxon>
        <taxon>Magnoliopsida</taxon>
        <taxon>eudicotyledons</taxon>
        <taxon>Gunneridae</taxon>
        <taxon>Pentapetalae</taxon>
        <taxon>asterids</taxon>
        <taxon>campanulids</taxon>
        <taxon>Asterales</taxon>
        <taxon>Asteraceae</taxon>
        <taxon>Asteroideae</taxon>
        <taxon>Anthemideae</taxon>
        <taxon>Anthemidinae</taxon>
        <taxon>Tanacetum</taxon>
    </lineage>
</organism>
<evidence type="ECO:0000313" key="4">
    <source>
        <dbReference type="EMBL" id="GJT14925.1"/>
    </source>
</evidence>
<dbReference type="PANTHER" id="PTHR48462:SF1">
    <property type="entry name" value="PROTEIN, PUTATIVE-RELATED"/>
    <property type="match status" value="1"/>
</dbReference>
<reference evidence="4" key="2">
    <citation type="submission" date="2022-01" db="EMBL/GenBank/DDBJ databases">
        <authorList>
            <person name="Yamashiro T."/>
            <person name="Shiraishi A."/>
            <person name="Satake H."/>
            <person name="Nakayama K."/>
        </authorList>
    </citation>
    <scope>NUCLEOTIDE SEQUENCE</scope>
</reference>
<keyword evidence="2" id="KW-0472">Membrane</keyword>
<accession>A0ABQ5BJC3</accession>
<dbReference type="Proteomes" id="UP001151760">
    <property type="component" value="Unassembled WGS sequence"/>
</dbReference>
<dbReference type="EMBL" id="BQNB010013356">
    <property type="protein sequence ID" value="GJT14925.1"/>
    <property type="molecule type" value="Genomic_DNA"/>
</dbReference>
<dbReference type="PANTHER" id="PTHR48462">
    <property type="entry name" value="PROTEIN, PUTATIVE-RELATED"/>
    <property type="match status" value="1"/>
</dbReference>
<dbReference type="PROSITE" id="PS50158">
    <property type="entry name" value="ZF_CCHC"/>
    <property type="match status" value="1"/>
</dbReference>
<dbReference type="SUPFAM" id="SSF57756">
    <property type="entry name" value="Retrovirus zinc finger-like domains"/>
    <property type="match status" value="1"/>
</dbReference>
<proteinExistence type="predicted"/>
<protein>
    <submittedName>
        <fullName evidence="4">Ribonuclease H-like domain-containing protein</fullName>
    </submittedName>
</protein>
<dbReference type="Gene3D" id="4.10.60.10">
    <property type="entry name" value="Zinc finger, CCHC-type"/>
    <property type="match status" value="1"/>
</dbReference>
<evidence type="ECO:0000259" key="3">
    <source>
        <dbReference type="PROSITE" id="PS50158"/>
    </source>
</evidence>
<comment type="caution">
    <text evidence="4">The sequence shown here is derived from an EMBL/GenBank/DDBJ whole genome shotgun (WGS) entry which is preliminary data.</text>
</comment>
<evidence type="ECO:0000313" key="5">
    <source>
        <dbReference type="Proteomes" id="UP001151760"/>
    </source>
</evidence>
<gene>
    <name evidence="4" type="ORF">Tco_0873631</name>
</gene>
<feature type="domain" description="CCHC-type" evidence="3">
    <location>
        <begin position="628"/>
        <end position="642"/>
    </location>
</feature>
<sequence length="1067" mass="119990">MTTCSPRVFEMTQCSFDASIRCALKLIVTASGPGFGDWQWRLATLPFAFGGIGVYYAGDVLNYAFIASRLKSASLQTKLLRHSGIVASGPTFEDELCVPVFSALKSCSACSRVFTRDIYGDHVISCAGFSGIKHRHNVVRDTLVNICFRSGISAGKEVDINLSGGRHKPLHLADMLLYSWDGGIDVYWIWFSLIFIFFAWGIREGCGGLPEADPEVFRGSIHLSINNNNNNIIRDTLIDFCYRSGISVGKEVDIGLDGGCDKHLRPANMLLYLWDGRLDICVNLTGSSPLTQTRMADFMPGRAVVDAAQRCGDLAEADPKVLRSSRYWGTCCYHIISRISLAIVKGVRAKIVSVRNKSSQEVSTAQIITNRLGSTSGIRSFSLRNFDLEVMEFEYAHSNTTAKLPILKLGEYEMWVIRIKQYFQVQDYALWEVIENEKTNKKSDVKARSLLLMALPNEHQLTFSQYNDAKTMFAAVKTRCGGNEATKKTQKTLLKQQYENFSASSTKYLESIFNRLQKIVSRLAILVWMNKAEIETMSIEDLYNNFKIVEQSVKKSVGASSISTVSPNVNTASPQVSTASFSDNVVYAFMWQLSLLSMRAKRYFQRTGKKIFINANDTVGYDKSKVECFNCHKMGHFARVCRASRNKEGQFRNQDNTRKHGNNEDIYSKAMLAIDGVGFDWSDMAEEHVQTNMALMAFSDSEVYNDKTCSKTCLKNYETLKKQCDDLIVKLNQTEFTAATYKIGLATVAEQLITYRKNEVLFSEEDAVLKREVACKDYEINVLKSEFEKVKQEKEGIEFKIEKFDKASKDLDKLLGSQITNKIKKDLGYNDVPPPHPLIFNRPKKLDLSYSGLDEFKEPEFKSYGSKESKQESNIVCDKKLDASKENSDDSLIKEQVSKDTSNFVESPLNVDKKTIFLADKKKEFAKPKNHEKPVKKLVRLIVNTIKGKGWFTHKVNTAKAQAVNTARLKIVKTARPNSVVVNAVRQLMDDKGFVDSGCSRYMFGNIAYLSDFKEFDGGYVTFGGGAHGGRISGKGTLKTASLDFEDLPDETQILLKIPRKDNMYSF</sequence>
<keyword evidence="1" id="KW-0863">Zinc-finger</keyword>
<keyword evidence="2" id="KW-1133">Transmembrane helix</keyword>
<keyword evidence="2" id="KW-0812">Transmembrane</keyword>
<keyword evidence="5" id="KW-1185">Reference proteome</keyword>
<feature type="transmembrane region" description="Helical" evidence="2">
    <location>
        <begin position="184"/>
        <end position="202"/>
    </location>
</feature>
<dbReference type="SMART" id="SM00343">
    <property type="entry name" value="ZnF_C2HC"/>
    <property type="match status" value="1"/>
</dbReference>